<reference evidence="1" key="1">
    <citation type="journal article" date="2018" name="Genome Biol.">
        <title>SKESA: strategic k-mer extension for scrupulous assemblies.</title>
        <authorList>
            <person name="Souvorov A."/>
            <person name="Agarwala R."/>
            <person name="Lipman D.J."/>
        </authorList>
    </citation>
    <scope>NUCLEOTIDE SEQUENCE</scope>
    <source>
        <strain evidence="1">MA.CK_98/00001034</strain>
    </source>
</reference>
<organism evidence="1">
    <name type="scientific">Salmonella enterica</name>
    <name type="common">Salmonella choleraesuis</name>
    <dbReference type="NCBI Taxonomy" id="28901"/>
    <lineage>
        <taxon>Bacteria</taxon>
        <taxon>Pseudomonadati</taxon>
        <taxon>Pseudomonadota</taxon>
        <taxon>Gammaproteobacteria</taxon>
        <taxon>Enterobacterales</taxon>
        <taxon>Enterobacteriaceae</taxon>
        <taxon>Salmonella</taxon>
    </lineage>
</organism>
<reference evidence="1" key="2">
    <citation type="submission" date="2020-02" db="EMBL/GenBank/DDBJ databases">
        <authorList>
            <consortium name="NCBI Pathogen Detection Project"/>
        </authorList>
    </citation>
    <scope>NUCLEOTIDE SEQUENCE</scope>
    <source>
        <strain evidence="1">MA.CK_98/00001034</strain>
    </source>
</reference>
<comment type="caution">
    <text evidence="1">The sequence shown here is derived from an EMBL/GenBank/DDBJ whole genome shotgun (WGS) entry which is preliminary data.</text>
</comment>
<proteinExistence type="predicted"/>
<protein>
    <submittedName>
        <fullName evidence="1">Uncharacterized protein</fullName>
    </submittedName>
</protein>
<dbReference type="AlphaFoldDB" id="A0A764Z2J8"/>
<name>A0A764Z2J8_SALER</name>
<gene>
    <name evidence="1" type="ORF">G8577_004931</name>
</gene>
<evidence type="ECO:0000313" key="1">
    <source>
        <dbReference type="EMBL" id="HAG5258651.1"/>
    </source>
</evidence>
<sequence length="229" mass="25686">MNNLDLFNRLSGHPMSPEDVMTCLKIPQHDFLNMLNDGVGAALGRSVSRAELAAITEISLKSVYSYFASQNARDYRALSEEMRIAMIWRSITKISPIKYKNLKENFIKNSKIMRNSAKLYFVGGELVSKRDAASLLGYSSHLTLERRLSRENISPGSDITNLRNKRPGQTFPKIFIVDGVEMSISAASRALGYTTVTGLSKRLRRSGVQPGSDISHYTMKHKKKKILRG</sequence>
<dbReference type="EMBL" id="DAAYPZ010000026">
    <property type="protein sequence ID" value="HAG5258651.1"/>
    <property type="molecule type" value="Genomic_DNA"/>
</dbReference>
<accession>A0A764Z2J8</accession>